<accession>A0AAD7ECR6</accession>
<name>A0AAD7ECR6_9AGAR</name>
<dbReference type="SUPFAM" id="SSF52540">
    <property type="entry name" value="P-loop containing nucleoside triphosphate hydrolases"/>
    <property type="match status" value="1"/>
</dbReference>
<feature type="domain" description="NACHT" evidence="2">
    <location>
        <begin position="244"/>
        <end position="390"/>
    </location>
</feature>
<gene>
    <name evidence="3" type="ORF">DFH08DRAFT_1045815</name>
</gene>
<dbReference type="PANTHER" id="PTHR10039">
    <property type="entry name" value="AMELOGENIN"/>
    <property type="match status" value="1"/>
</dbReference>
<keyword evidence="1" id="KW-0677">Repeat</keyword>
<dbReference type="InterPro" id="IPR027417">
    <property type="entry name" value="P-loop_NTPase"/>
</dbReference>
<dbReference type="InterPro" id="IPR007111">
    <property type="entry name" value="NACHT_NTPase"/>
</dbReference>
<dbReference type="AlphaFoldDB" id="A0AAD7ECR6"/>
<dbReference type="PANTHER" id="PTHR10039:SF17">
    <property type="entry name" value="FUNGAL STAND N-TERMINAL GOODBYE DOMAIN-CONTAINING PROTEIN-RELATED"/>
    <property type="match status" value="1"/>
</dbReference>
<dbReference type="Pfam" id="PF24883">
    <property type="entry name" value="NPHP3_N"/>
    <property type="match status" value="1"/>
</dbReference>
<reference evidence="3" key="1">
    <citation type="submission" date="2023-03" db="EMBL/GenBank/DDBJ databases">
        <title>Massive genome expansion in bonnet fungi (Mycena s.s.) driven by repeated elements and novel gene families across ecological guilds.</title>
        <authorList>
            <consortium name="Lawrence Berkeley National Laboratory"/>
            <person name="Harder C.B."/>
            <person name="Miyauchi S."/>
            <person name="Viragh M."/>
            <person name="Kuo A."/>
            <person name="Thoen E."/>
            <person name="Andreopoulos B."/>
            <person name="Lu D."/>
            <person name="Skrede I."/>
            <person name="Drula E."/>
            <person name="Henrissat B."/>
            <person name="Morin E."/>
            <person name="Kohler A."/>
            <person name="Barry K."/>
            <person name="LaButti K."/>
            <person name="Morin E."/>
            <person name="Salamov A."/>
            <person name="Lipzen A."/>
            <person name="Mereny Z."/>
            <person name="Hegedus B."/>
            <person name="Baldrian P."/>
            <person name="Stursova M."/>
            <person name="Weitz H."/>
            <person name="Taylor A."/>
            <person name="Grigoriev I.V."/>
            <person name="Nagy L.G."/>
            <person name="Martin F."/>
            <person name="Kauserud H."/>
        </authorList>
    </citation>
    <scope>NUCLEOTIDE SEQUENCE</scope>
    <source>
        <strain evidence="3">CBHHK002</strain>
    </source>
</reference>
<protein>
    <recommendedName>
        <fullName evidence="2">NACHT domain-containing protein</fullName>
    </recommendedName>
</protein>
<proteinExistence type="predicted"/>
<keyword evidence="4" id="KW-1185">Reference proteome</keyword>
<evidence type="ECO:0000259" key="2">
    <source>
        <dbReference type="PROSITE" id="PS50837"/>
    </source>
</evidence>
<dbReference type="Gene3D" id="3.40.50.300">
    <property type="entry name" value="P-loop containing nucleotide triphosphate hydrolases"/>
    <property type="match status" value="1"/>
</dbReference>
<organism evidence="3 4">
    <name type="scientific">Mycena albidolilacea</name>
    <dbReference type="NCBI Taxonomy" id="1033008"/>
    <lineage>
        <taxon>Eukaryota</taxon>
        <taxon>Fungi</taxon>
        <taxon>Dikarya</taxon>
        <taxon>Basidiomycota</taxon>
        <taxon>Agaricomycotina</taxon>
        <taxon>Agaricomycetes</taxon>
        <taxon>Agaricomycetidae</taxon>
        <taxon>Agaricales</taxon>
        <taxon>Marasmiineae</taxon>
        <taxon>Mycenaceae</taxon>
        <taxon>Mycena</taxon>
    </lineage>
</organism>
<dbReference type="InterPro" id="IPR056884">
    <property type="entry name" value="NPHP3-like_N"/>
</dbReference>
<dbReference type="Proteomes" id="UP001218218">
    <property type="component" value="Unassembled WGS sequence"/>
</dbReference>
<evidence type="ECO:0000313" key="4">
    <source>
        <dbReference type="Proteomes" id="UP001218218"/>
    </source>
</evidence>
<sequence length="462" mass="52166">MHVVMRTALHLPELPEEKVDPEPKTTPPEGLDLGNIDDLSDSLSQLLQHVDLFVSVISRISEIHPFAKFACSVLTMAYKVVAAQRERDDRFRQLIKVTSDVFVFATKLEMSVLEGHRRTIKLLVLQTTECAYFIRDYTKQKSFIIRAGSTFLSGGAINDKIAEYEKKFQDLKAAFLLDSALNTEIAVLRIAEQIDRIVTAGELDDLPYAAARFDREKQCLEGTREAILEKIFTWVNNTDTDTSRVLLLNGAPGTGKSAIANTVSQRFDELRRLGSSFFFLRAKPERSPDRVFTTIARDMADLDQGWEVALKQVAAPRALRRTESIREQFEEFILKPARRLPVYFGPVVIVIDALDAVGSTRGGQTLISLLALRIAELPSNFRIIITARPDTHIRDAFRDHKGVEWWPMDTAIEDWENSNLEDIEKFFNTEFPSIVGSSWSPKLCHKLVLISEGDFGWATSAC</sequence>
<evidence type="ECO:0000313" key="3">
    <source>
        <dbReference type="EMBL" id="KAJ7310918.1"/>
    </source>
</evidence>
<dbReference type="PROSITE" id="PS50837">
    <property type="entry name" value="NACHT"/>
    <property type="match status" value="1"/>
</dbReference>
<feature type="non-terminal residue" evidence="3">
    <location>
        <position position="462"/>
    </location>
</feature>
<evidence type="ECO:0000256" key="1">
    <source>
        <dbReference type="ARBA" id="ARBA00022737"/>
    </source>
</evidence>
<dbReference type="EMBL" id="JARIHO010000076">
    <property type="protein sequence ID" value="KAJ7310918.1"/>
    <property type="molecule type" value="Genomic_DNA"/>
</dbReference>
<comment type="caution">
    <text evidence="3">The sequence shown here is derived from an EMBL/GenBank/DDBJ whole genome shotgun (WGS) entry which is preliminary data.</text>
</comment>